<dbReference type="Pfam" id="PF01165">
    <property type="entry name" value="Ribosomal_S21"/>
    <property type="match status" value="1"/>
</dbReference>
<keyword evidence="5" id="KW-1185">Reference proteome</keyword>
<keyword evidence="2 4" id="KW-0689">Ribosomal protein</keyword>
<dbReference type="GO" id="GO:0005840">
    <property type="term" value="C:ribosome"/>
    <property type="evidence" value="ECO:0007669"/>
    <property type="project" value="UniProtKB-KW"/>
</dbReference>
<dbReference type="Gene3D" id="1.20.5.1150">
    <property type="entry name" value="Ribosomal protein S8"/>
    <property type="match status" value="1"/>
</dbReference>
<dbReference type="OrthoDB" id="2501249at2759"/>
<dbReference type="PANTHER" id="PTHR21109">
    <property type="entry name" value="MITOCHONDRIAL 28S RIBOSOMAL PROTEIN S21"/>
    <property type="match status" value="1"/>
</dbReference>
<reference evidence="4 5" key="1">
    <citation type="journal article" date="2017" name="PLoS Biol.">
        <title>The sea cucumber genome provides insights into morphological evolution and visceral regeneration.</title>
        <authorList>
            <person name="Zhang X."/>
            <person name="Sun L."/>
            <person name="Yuan J."/>
            <person name="Sun Y."/>
            <person name="Gao Y."/>
            <person name="Zhang L."/>
            <person name="Li S."/>
            <person name="Dai H."/>
            <person name="Hamel J.F."/>
            <person name="Liu C."/>
            <person name="Yu Y."/>
            <person name="Liu S."/>
            <person name="Lin W."/>
            <person name="Guo K."/>
            <person name="Jin S."/>
            <person name="Xu P."/>
            <person name="Storey K.B."/>
            <person name="Huan P."/>
            <person name="Zhang T."/>
            <person name="Zhou Y."/>
            <person name="Zhang J."/>
            <person name="Lin C."/>
            <person name="Li X."/>
            <person name="Xing L."/>
            <person name="Huo D."/>
            <person name="Sun M."/>
            <person name="Wang L."/>
            <person name="Mercier A."/>
            <person name="Li F."/>
            <person name="Yang H."/>
            <person name="Xiang J."/>
        </authorList>
    </citation>
    <scope>NUCLEOTIDE SEQUENCE [LARGE SCALE GENOMIC DNA]</scope>
    <source>
        <strain evidence="4">Shaxun</strain>
        <tissue evidence="4">Muscle</tissue>
    </source>
</reference>
<evidence type="ECO:0000313" key="4">
    <source>
        <dbReference type="EMBL" id="PIK42162.1"/>
    </source>
</evidence>
<accession>A0A2G8K2D2</accession>
<protein>
    <submittedName>
        <fullName evidence="4">Putative 28S ribosomal protein S21, mitochondrial</fullName>
    </submittedName>
</protein>
<dbReference type="Proteomes" id="UP000230750">
    <property type="component" value="Unassembled WGS sequence"/>
</dbReference>
<proteinExistence type="inferred from homology"/>
<dbReference type="PANTHER" id="PTHR21109:SF0">
    <property type="entry name" value="SMALL RIBOSOMAL SUBUNIT PROTEIN BS21M"/>
    <property type="match status" value="1"/>
</dbReference>
<evidence type="ECO:0000256" key="2">
    <source>
        <dbReference type="ARBA" id="ARBA00022980"/>
    </source>
</evidence>
<sequence length="89" mass="11205">MLILVYKNNCKYMIICYILMKDDALVCFLKSSLSRDNIIDDVKRRRYFEKPFQKRRRLEYEEMRSIYNKEMARRIQFLMRKNREEPWPL</sequence>
<comment type="similarity">
    <text evidence="1">Belongs to the bacterial ribosomal protein bS21 family.</text>
</comment>
<evidence type="ECO:0000256" key="3">
    <source>
        <dbReference type="ARBA" id="ARBA00023274"/>
    </source>
</evidence>
<dbReference type="GO" id="GO:0006412">
    <property type="term" value="P:translation"/>
    <property type="evidence" value="ECO:0007669"/>
    <property type="project" value="InterPro"/>
</dbReference>
<evidence type="ECO:0000313" key="5">
    <source>
        <dbReference type="Proteomes" id="UP000230750"/>
    </source>
</evidence>
<dbReference type="GO" id="GO:0003735">
    <property type="term" value="F:structural constituent of ribosome"/>
    <property type="evidence" value="ECO:0007669"/>
    <property type="project" value="InterPro"/>
</dbReference>
<dbReference type="InterPro" id="IPR001911">
    <property type="entry name" value="Ribosomal_bS21"/>
</dbReference>
<gene>
    <name evidence="4" type="ORF">BSL78_20998</name>
</gene>
<comment type="caution">
    <text evidence="4">The sequence shown here is derived from an EMBL/GenBank/DDBJ whole genome shotgun (WGS) entry which is preliminary data.</text>
</comment>
<dbReference type="AlphaFoldDB" id="A0A2G8K2D2"/>
<dbReference type="InterPro" id="IPR038380">
    <property type="entry name" value="Ribosomal_bS21_sf"/>
</dbReference>
<dbReference type="NCBIfam" id="TIGR00030">
    <property type="entry name" value="S21p"/>
    <property type="match status" value="1"/>
</dbReference>
<organism evidence="4 5">
    <name type="scientific">Stichopus japonicus</name>
    <name type="common">Sea cucumber</name>
    <dbReference type="NCBI Taxonomy" id="307972"/>
    <lineage>
        <taxon>Eukaryota</taxon>
        <taxon>Metazoa</taxon>
        <taxon>Echinodermata</taxon>
        <taxon>Eleutherozoa</taxon>
        <taxon>Echinozoa</taxon>
        <taxon>Holothuroidea</taxon>
        <taxon>Aspidochirotacea</taxon>
        <taxon>Aspidochirotida</taxon>
        <taxon>Stichopodidae</taxon>
        <taxon>Apostichopus</taxon>
    </lineage>
</organism>
<evidence type="ECO:0000256" key="1">
    <source>
        <dbReference type="ARBA" id="ARBA00006640"/>
    </source>
</evidence>
<dbReference type="EMBL" id="MRZV01000957">
    <property type="protein sequence ID" value="PIK42162.1"/>
    <property type="molecule type" value="Genomic_DNA"/>
</dbReference>
<name>A0A2G8K2D2_STIJA</name>
<dbReference type="GO" id="GO:1990904">
    <property type="term" value="C:ribonucleoprotein complex"/>
    <property type="evidence" value="ECO:0007669"/>
    <property type="project" value="UniProtKB-KW"/>
</dbReference>
<keyword evidence="3" id="KW-0687">Ribonucleoprotein</keyword>